<sequence>MATADWDEVTYIRKKQPKASQLRSQQAINSAQRQGLSVETTKKYDGGHNRQLKGDKNTAKLDRETEELHHDTVGMDVSKLIQYGRNQKKLSQKDLATKINEKTQIVTEYENGKAIPNQQVLAKMERILGLFWFILGIKLRGKDKGQPMGGPK</sequence>
<accession>A0A8W8LAA7</accession>
<dbReference type="PROSITE" id="PS50943">
    <property type="entry name" value="HTH_CROC1"/>
    <property type="match status" value="1"/>
</dbReference>
<feature type="domain" description="HTH cro/C1-type" evidence="5">
    <location>
        <begin position="81"/>
        <end position="138"/>
    </location>
</feature>
<dbReference type="Proteomes" id="UP000005408">
    <property type="component" value="Unassembled WGS sequence"/>
</dbReference>
<dbReference type="CDD" id="cd00093">
    <property type="entry name" value="HTH_XRE"/>
    <property type="match status" value="1"/>
</dbReference>
<evidence type="ECO:0000256" key="3">
    <source>
        <dbReference type="ARBA" id="ARBA00023163"/>
    </source>
</evidence>
<evidence type="ECO:0000256" key="4">
    <source>
        <dbReference type="SAM" id="MobiDB-lite"/>
    </source>
</evidence>
<evidence type="ECO:0000259" key="5">
    <source>
        <dbReference type="PROSITE" id="PS50943"/>
    </source>
</evidence>
<organism evidence="6 7">
    <name type="scientific">Magallana gigas</name>
    <name type="common">Pacific oyster</name>
    <name type="synonym">Crassostrea gigas</name>
    <dbReference type="NCBI Taxonomy" id="29159"/>
    <lineage>
        <taxon>Eukaryota</taxon>
        <taxon>Metazoa</taxon>
        <taxon>Spiralia</taxon>
        <taxon>Lophotrochozoa</taxon>
        <taxon>Mollusca</taxon>
        <taxon>Bivalvia</taxon>
        <taxon>Autobranchia</taxon>
        <taxon>Pteriomorphia</taxon>
        <taxon>Ostreida</taxon>
        <taxon>Ostreoidea</taxon>
        <taxon>Ostreidae</taxon>
        <taxon>Magallana</taxon>
    </lineage>
</organism>
<dbReference type="GO" id="GO:0005634">
    <property type="term" value="C:nucleus"/>
    <property type="evidence" value="ECO:0007669"/>
    <property type="project" value="TreeGrafter"/>
</dbReference>
<dbReference type="Pfam" id="PF08523">
    <property type="entry name" value="MBF1"/>
    <property type="match status" value="1"/>
</dbReference>
<evidence type="ECO:0000256" key="2">
    <source>
        <dbReference type="ARBA" id="ARBA00023125"/>
    </source>
</evidence>
<dbReference type="InterPro" id="IPR001387">
    <property type="entry name" value="Cro/C1-type_HTH"/>
</dbReference>
<evidence type="ECO:0000313" key="6">
    <source>
        <dbReference type="EnsemblMetazoa" id="G27104.3:cds"/>
    </source>
</evidence>
<reference evidence="6" key="1">
    <citation type="submission" date="2022-08" db="UniProtKB">
        <authorList>
            <consortium name="EnsemblMetazoa"/>
        </authorList>
    </citation>
    <scope>IDENTIFICATION</scope>
    <source>
        <strain evidence="6">05x7-T-G4-1.051#20</strain>
    </source>
</reference>
<evidence type="ECO:0000313" key="7">
    <source>
        <dbReference type="Proteomes" id="UP000005408"/>
    </source>
</evidence>
<proteinExistence type="predicted"/>
<keyword evidence="7" id="KW-1185">Reference proteome</keyword>
<protein>
    <recommendedName>
        <fullName evidence="5">HTH cro/C1-type domain-containing protein</fullName>
    </recommendedName>
</protein>
<feature type="compositionally biased region" description="Basic and acidic residues" evidence="4">
    <location>
        <begin position="40"/>
        <end position="66"/>
    </location>
</feature>
<dbReference type="Gene3D" id="1.10.260.40">
    <property type="entry name" value="lambda repressor-like DNA-binding domains"/>
    <property type="match status" value="1"/>
</dbReference>
<dbReference type="GO" id="GO:0003677">
    <property type="term" value="F:DNA binding"/>
    <property type="evidence" value="ECO:0007669"/>
    <property type="project" value="UniProtKB-KW"/>
</dbReference>
<keyword evidence="2" id="KW-0238">DNA-binding</keyword>
<dbReference type="PANTHER" id="PTHR10245">
    <property type="entry name" value="ENDOTHELIAL DIFFERENTIATION-RELATED FACTOR 1 MULTIPROTEIN BRIDGING FACTOR 1"/>
    <property type="match status" value="1"/>
</dbReference>
<dbReference type="InterPro" id="IPR013729">
    <property type="entry name" value="MBF1_N"/>
</dbReference>
<dbReference type="EnsemblMetazoa" id="G27104.3">
    <property type="protein sequence ID" value="G27104.3:cds"/>
    <property type="gene ID" value="G27104"/>
</dbReference>
<dbReference type="PANTHER" id="PTHR10245:SF15">
    <property type="entry name" value="ENDOTHELIAL DIFFERENTIATION-RELATED FACTOR 1"/>
    <property type="match status" value="1"/>
</dbReference>
<name>A0A8W8LAA7_MAGGI</name>
<dbReference type="InterPro" id="IPR010982">
    <property type="entry name" value="Lambda_DNA-bd_dom_sf"/>
</dbReference>
<dbReference type="SMART" id="SM00530">
    <property type="entry name" value="HTH_XRE"/>
    <property type="match status" value="1"/>
</dbReference>
<keyword evidence="3" id="KW-0804">Transcription</keyword>
<evidence type="ECO:0000256" key="1">
    <source>
        <dbReference type="ARBA" id="ARBA00023015"/>
    </source>
</evidence>
<dbReference type="Pfam" id="PF01381">
    <property type="entry name" value="HTH_3"/>
    <property type="match status" value="1"/>
</dbReference>
<feature type="region of interest" description="Disordered" evidence="4">
    <location>
        <begin position="15"/>
        <end position="66"/>
    </location>
</feature>
<keyword evidence="1" id="KW-0805">Transcription regulation</keyword>
<feature type="compositionally biased region" description="Polar residues" evidence="4">
    <location>
        <begin position="18"/>
        <end position="39"/>
    </location>
</feature>
<dbReference type="AlphaFoldDB" id="A0A8W8LAA7"/>
<dbReference type="SUPFAM" id="SSF47413">
    <property type="entry name" value="lambda repressor-like DNA-binding domains"/>
    <property type="match status" value="1"/>
</dbReference>